<keyword evidence="1" id="KW-0812">Transmembrane</keyword>
<feature type="transmembrane region" description="Helical" evidence="1">
    <location>
        <begin position="111"/>
        <end position="133"/>
    </location>
</feature>
<feature type="transmembrane region" description="Helical" evidence="1">
    <location>
        <begin position="87"/>
        <end position="105"/>
    </location>
</feature>
<feature type="transmembrane region" description="Helical" evidence="1">
    <location>
        <begin position="43"/>
        <end position="66"/>
    </location>
</feature>
<organism evidence="2 3">
    <name type="scientific">Arthrobacter russicus</name>
    <dbReference type="NCBI Taxonomy" id="172040"/>
    <lineage>
        <taxon>Bacteria</taxon>
        <taxon>Bacillati</taxon>
        <taxon>Actinomycetota</taxon>
        <taxon>Actinomycetes</taxon>
        <taxon>Micrococcales</taxon>
        <taxon>Micrococcaceae</taxon>
        <taxon>Arthrobacter</taxon>
    </lineage>
</organism>
<keyword evidence="1" id="KW-1133">Transmembrane helix</keyword>
<evidence type="ECO:0000256" key="1">
    <source>
        <dbReference type="SAM" id="Phobius"/>
    </source>
</evidence>
<dbReference type="Proteomes" id="UP001185069">
    <property type="component" value="Unassembled WGS sequence"/>
</dbReference>
<name>A0ABU1J7B2_9MICC</name>
<evidence type="ECO:0000313" key="2">
    <source>
        <dbReference type="EMBL" id="MDR6268314.1"/>
    </source>
</evidence>
<dbReference type="EMBL" id="JAVDQF010000001">
    <property type="protein sequence ID" value="MDR6268314.1"/>
    <property type="molecule type" value="Genomic_DNA"/>
</dbReference>
<accession>A0ABU1J7B2</accession>
<protein>
    <submittedName>
        <fullName evidence="2">Uncharacterized protein</fullName>
    </submittedName>
</protein>
<keyword evidence="1" id="KW-0472">Membrane</keyword>
<sequence length="142" mass="15457">MATEEKRSWIIGILAALGYCGYLVLVLVQAQGQPLVDVDYVPAMLWTIAGAIALSILLDLTTSLAAAEKSRRKDSRDREIGRFGESVGQAFLVIGGVGALLLAIFELGYFWIANLLYLCFALSAVLGSIAKIVGYRRGFQKW</sequence>
<proteinExistence type="predicted"/>
<keyword evidence="3" id="KW-1185">Reference proteome</keyword>
<reference evidence="2 3" key="1">
    <citation type="submission" date="2023-07" db="EMBL/GenBank/DDBJ databases">
        <title>Sequencing the genomes of 1000 actinobacteria strains.</title>
        <authorList>
            <person name="Klenk H.-P."/>
        </authorList>
    </citation>
    <scope>NUCLEOTIDE SEQUENCE [LARGE SCALE GENOMIC DNA]</scope>
    <source>
        <strain evidence="2 3">DSM 14555</strain>
    </source>
</reference>
<dbReference type="RefSeq" id="WP_309795918.1">
    <property type="nucleotide sequence ID" value="NZ_BAAAHY010000006.1"/>
</dbReference>
<comment type="caution">
    <text evidence="2">The sequence shown here is derived from an EMBL/GenBank/DDBJ whole genome shotgun (WGS) entry which is preliminary data.</text>
</comment>
<feature type="transmembrane region" description="Helical" evidence="1">
    <location>
        <begin position="9"/>
        <end position="31"/>
    </location>
</feature>
<evidence type="ECO:0000313" key="3">
    <source>
        <dbReference type="Proteomes" id="UP001185069"/>
    </source>
</evidence>
<gene>
    <name evidence="2" type="ORF">JOE69_000552</name>
</gene>